<proteinExistence type="predicted"/>
<dbReference type="Pfam" id="PF18701">
    <property type="entry name" value="DUF5641"/>
    <property type="match status" value="1"/>
</dbReference>
<dbReference type="EMBL" id="JARBHB010000006">
    <property type="protein sequence ID" value="KAJ8881753.1"/>
    <property type="molecule type" value="Genomic_DNA"/>
</dbReference>
<dbReference type="InterPro" id="IPR040676">
    <property type="entry name" value="DUF5641"/>
</dbReference>
<dbReference type="Proteomes" id="UP001159363">
    <property type="component" value="Chromosome 5"/>
</dbReference>
<gene>
    <name evidence="2" type="ORF">PR048_018239</name>
</gene>
<name>A0ABQ9HCF0_9NEOP</name>
<reference evidence="2 3" key="1">
    <citation type="submission" date="2023-02" db="EMBL/GenBank/DDBJ databases">
        <title>LHISI_Scaffold_Assembly.</title>
        <authorList>
            <person name="Stuart O.P."/>
            <person name="Cleave R."/>
            <person name="Magrath M.J.L."/>
            <person name="Mikheyev A.S."/>
        </authorList>
    </citation>
    <scope>NUCLEOTIDE SEQUENCE [LARGE SCALE GENOMIC DNA]</scope>
    <source>
        <strain evidence="2">Daus_M_001</strain>
        <tissue evidence="2">Leg muscle</tissue>
    </source>
</reference>
<evidence type="ECO:0000313" key="3">
    <source>
        <dbReference type="Proteomes" id="UP001159363"/>
    </source>
</evidence>
<evidence type="ECO:0000313" key="2">
    <source>
        <dbReference type="EMBL" id="KAJ8881753.1"/>
    </source>
</evidence>
<organism evidence="2 3">
    <name type="scientific">Dryococelus australis</name>
    <dbReference type="NCBI Taxonomy" id="614101"/>
    <lineage>
        <taxon>Eukaryota</taxon>
        <taxon>Metazoa</taxon>
        <taxon>Ecdysozoa</taxon>
        <taxon>Arthropoda</taxon>
        <taxon>Hexapoda</taxon>
        <taxon>Insecta</taxon>
        <taxon>Pterygota</taxon>
        <taxon>Neoptera</taxon>
        <taxon>Polyneoptera</taxon>
        <taxon>Phasmatodea</taxon>
        <taxon>Verophasmatodea</taxon>
        <taxon>Anareolatae</taxon>
        <taxon>Phasmatidae</taxon>
        <taxon>Eurycanthinae</taxon>
        <taxon>Dryococelus</taxon>
    </lineage>
</organism>
<protein>
    <recommendedName>
        <fullName evidence="1">DUF5641 domain-containing protein</fullName>
    </recommendedName>
</protein>
<accession>A0ABQ9HCF0</accession>
<comment type="caution">
    <text evidence="2">The sequence shown here is derived from an EMBL/GenBank/DDBJ whole genome shotgun (WGS) entry which is preliminary data.</text>
</comment>
<sequence length="87" mass="9820">MEEHFVVIKDDNFLPFKWYLGIICSLHLGKDSVVRVVSVCISQGNLNQSLVKLRVLPLQGIPKLHIINMDLRKGGFIPFGGQYVRGI</sequence>
<feature type="domain" description="DUF5641" evidence="1">
    <location>
        <begin position="3"/>
        <end position="56"/>
    </location>
</feature>
<evidence type="ECO:0000259" key="1">
    <source>
        <dbReference type="Pfam" id="PF18701"/>
    </source>
</evidence>
<keyword evidence="3" id="KW-1185">Reference proteome</keyword>